<gene>
    <name evidence="2" type="ORF">K7C98_21730</name>
</gene>
<evidence type="ECO:0000256" key="1">
    <source>
        <dbReference type="SAM" id="MobiDB-lite"/>
    </source>
</evidence>
<dbReference type="Proteomes" id="UP001139031">
    <property type="component" value="Unassembled WGS sequence"/>
</dbReference>
<sequence length="141" mass="16589">MPRQDKERKAAEQSRKADERFVEEHREGLSKSTQRAKWIHSVDEHEDRPGQTLATRDHDVICQWAEERGATPATVDSEEGQVRVLRFNFPGFGGEDLLEIEWDEWFEPFDQRQLVFLYQEHKAGGEQSNFFRLDSPEREDA</sequence>
<feature type="compositionally biased region" description="Basic and acidic residues" evidence="1">
    <location>
        <begin position="1"/>
        <end position="29"/>
    </location>
</feature>
<keyword evidence="3" id="KW-1185">Reference proteome</keyword>
<name>A0ABS7TUZ6_9BACT</name>
<accession>A0ABS7TUZ6</accession>
<proteinExistence type="predicted"/>
<feature type="region of interest" description="Disordered" evidence="1">
    <location>
        <begin position="1"/>
        <end position="54"/>
    </location>
</feature>
<reference evidence="2" key="1">
    <citation type="submission" date="2021-08" db="EMBL/GenBank/DDBJ databases">
        <authorList>
            <person name="Stevens D.C."/>
        </authorList>
    </citation>
    <scope>NUCLEOTIDE SEQUENCE</scope>
    <source>
        <strain evidence="2">DSM 53165</strain>
    </source>
</reference>
<evidence type="ECO:0000313" key="3">
    <source>
        <dbReference type="Proteomes" id="UP001139031"/>
    </source>
</evidence>
<evidence type="ECO:0000313" key="2">
    <source>
        <dbReference type="EMBL" id="MBZ5711871.1"/>
    </source>
</evidence>
<dbReference type="RefSeq" id="WP_224193635.1">
    <property type="nucleotide sequence ID" value="NZ_JAIRAU010000028.1"/>
</dbReference>
<dbReference type="EMBL" id="JAIRAU010000028">
    <property type="protein sequence ID" value="MBZ5711871.1"/>
    <property type="molecule type" value="Genomic_DNA"/>
</dbReference>
<comment type="caution">
    <text evidence="2">The sequence shown here is derived from an EMBL/GenBank/DDBJ whole genome shotgun (WGS) entry which is preliminary data.</text>
</comment>
<evidence type="ECO:0008006" key="4">
    <source>
        <dbReference type="Google" id="ProtNLM"/>
    </source>
</evidence>
<feature type="compositionally biased region" description="Basic and acidic residues" evidence="1">
    <location>
        <begin position="40"/>
        <end position="54"/>
    </location>
</feature>
<protein>
    <recommendedName>
        <fullName evidence="4">1,4-alpha-glucan branching enzyme</fullName>
    </recommendedName>
</protein>
<organism evidence="2 3">
    <name type="scientific">Nannocystis pusilla</name>
    <dbReference type="NCBI Taxonomy" id="889268"/>
    <lineage>
        <taxon>Bacteria</taxon>
        <taxon>Pseudomonadati</taxon>
        <taxon>Myxococcota</taxon>
        <taxon>Polyangia</taxon>
        <taxon>Nannocystales</taxon>
        <taxon>Nannocystaceae</taxon>
        <taxon>Nannocystis</taxon>
    </lineage>
</organism>